<sequence>MIVSPDHQGRPRRPHPCPTASSSSRPIRGARLAAAAAVLLASTVATAPVATATAPAPGNLATLDGAVAVNSDSPDTAAGTTAAFGDRLPTIAPRVAAAITGVLATDVGGDPTADDGGSAAGTGNGAPIPSTVRDENAGARSAVIALTSAGGSGAAIPPDFAAVMGYHPTVEQGLLVNPGGDCSSPVPLPAEFETACKAHDLGYDLLRYADARGEPLTAWARQALDATLEQRMHAACTARQEPIARARCRIMASVATTAVDLNSRRQDYGPPVHETLTDATAPTSPSVAAAYPLAAAALALSGFATGRGLRRRADRPDRGGFRRHTTATTARGTSA</sequence>
<dbReference type="STRING" id="1406858.GCA_000710895_02537"/>
<keyword evidence="2" id="KW-0732">Signal</keyword>
<accession>A0A378YQA1</accession>
<dbReference type="OrthoDB" id="3389925at2"/>
<feature type="compositionally biased region" description="Low complexity" evidence="1">
    <location>
        <begin position="326"/>
        <end position="335"/>
    </location>
</feature>
<feature type="region of interest" description="Disordered" evidence="1">
    <location>
        <begin position="109"/>
        <end position="134"/>
    </location>
</feature>
<feature type="region of interest" description="Disordered" evidence="1">
    <location>
        <begin position="309"/>
        <end position="335"/>
    </location>
</feature>
<feature type="signal peptide" evidence="2">
    <location>
        <begin position="1"/>
        <end position="47"/>
    </location>
</feature>
<feature type="chain" id="PRO_5038749920" evidence="2">
    <location>
        <begin position="48"/>
        <end position="335"/>
    </location>
</feature>
<name>A0A378YQA1_9NOCA</name>
<organism evidence="3 4">
    <name type="scientific">Nocardia otitidiscaviarum</name>
    <dbReference type="NCBI Taxonomy" id="1823"/>
    <lineage>
        <taxon>Bacteria</taxon>
        <taxon>Bacillati</taxon>
        <taxon>Actinomycetota</taxon>
        <taxon>Actinomycetes</taxon>
        <taxon>Mycobacteriales</taxon>
        <taxon>Nocardiaceae</taxon>
        <taxon>Nocardia</taxon>
    </lineage>
</organism>
<dbReference type="Gene3D" id="1.20.90.10">
    <property type="entry name" value="Phospholipase A2 domain"/>
    <property type="match status" value="1"/>
</dbReference>
<dbReference type="AlphaFoldDB" id="A0A378YQA1"/>
<dbReference type="InterPro" id="IPR036444">
    <property type="entry name" value="PLipase_A2_dom_sf"/>
</dbReference>
<dbReference type="GO" id="GO:0050482">
    <property type="term" value="P:arachidonate secretion"/>
    <property type="evidence" value="ECO:0007669"/>
    <property type="project" value="InterPro"/>
</dbReference>
<dbReference type="EMBL" id="UGRY01000002">
    <property type="protein sequence ID" value="SUA78923.1"/>
    <property type="molecule type" value="Genomic_DNA"/>
</dbReference>
<evidence type="ECO:0000313" key="4">
    <source>
        <dbReference type="Proteomes" id="UP000255467"/>
    </source>
</evidence>
<dbReference type="GO" id="GO:0006644">
    <property type="term" value="P:phospholipid metabolic process"/>
    <property type="evidence" value="ECO:0007669"/>
    <property type="project" value="InterPro"/>
</dbReference>
<evidence type="ECO:0000256" key="1">
    <source>
        <dbReference type="SAM" id="MobiDB-lite"/>
    </source>
</evidence>
<reference evidence="3 4" key="1">
    <citation type="submission" date="2018-06" db="EMBL/GenBank/DDBJ databases">
        <authorList>
            <consortium name="Pathogen Informatics"/>
            <person name="Doyle S."/>
        </authorList>
    </citation>
    <scope>NUCLEOTIDE SEQUENCE [LARGE SCALE GENOMIC DNA]</scope>
    <source>
        <strain evidence="3 4">NCTC1934</strain>
    </source>
</reference>
<dbReference type="RefSeq" id="WP_147287087.1">
    <property type="nucleotide sequence ID" value="NZ_UGRY01000002.1"/>
</dbReference>
<proteinExistence type="predicted"/>
<dbReference type="Proteomes" id="UP000255467">
    <property type="component" value="Unassembled WGS sequence"/>
</dbReference>
<dbReference type="SUPFAM" id="SSF48619">
    <property type="entry name" value="Phospholipase A2, PLA2"/>
    <property type="match status" value="1"/>
</dbReference>
<gene>
    <name evidence="3" type="ORF">NCTC1934_03550</name>
</gene>
<keyword evidence="4" id="KW-1185">Reference proteome</keyword>
<feature type="region of interest" description="Disordered" evidence="1">
    <location>
        <begin position="1"/>
        <end position="26"/>
    </location>
</feature>
<protein>
    <submittedName>
        <fullName evidence="3">Prokaryotic phospholipase A2</fullName>
    </submittedName>
</protein>
<evidence type="ECO:0000313" key="3">
    <source>
        <dbReference type="EMBL" id="SUA78923.1"/>
    </source>
</evidence>
<evidence type="ECO:0000256" key="2">
    <source>
        <dbReference type="SAM" id="SignalP"/>
    </source>
</evidence>
<dbReference type="GO" id="GO:0004623">
    <property type="term" value="F:phospholipase A2 activity"/>
    <property type="evidence" value="ECO:0007669"/>
    <property type="project" value="InterPro"/>
</dbReference>